<dbReference type="RefSeq" id="XP_003073296.1">
    <property type="nucleotide sequence ID" value="XM_003073250.1"/>
</dbReference>
<evidence type="ECO:0000313" key="4">
    <source>
        <dbReference type="Proteomes" id="UP000002313"/>
    </source>
</evidence>
<feature type="region of interest" description="Disordered" evidence="2">
    <location>
        <begin position="127"/>
        <end position="148"/>
    </location>
</feature>
<protein>
    <submittedName>
        <fullName evidence="3">Uncharacterized protein</fullName>
    </submittedName>
</protein>
<keyword evidence="4" id="KW-1185">Reference proteome</keyword>
<gene>
    <name evidence="3" type="ORF">Eint_071770</name>
</gene>
<sequence length="168" mass="19131">MENLNDEDIKLKSSLENTFKEIDQFFSDAGIIFSKSEHFNLVKEINATMNSFLGPRKEIYNRNVQTNAKNFLESAKEVAKAFKEVFNSLKKESIESFKEAYKKYNRKVENSKNIYSELEKCLSEYGSHTSSACSGVSSSIPGKETSCKHLKSERANRALSQALSFKKK</sequence>
<feature type="compositionally biased region" description="Polar residues" evidence="2">
    <location>
        <begin position="127"/>
        <end position="140"/>
    </location>
</feature>
<dbReference type="KEGG" id="ein:Eint_071770"/>
<reference evidence="3 4" key="2">
    <citation type="journal article" date="2012" name="Proc. Natl. Acad. Sci. U.S.A.">
        <title>Gain and loss of multiple functionally related, horizontally transferred genes in the reduced genomes of two microsporidian parasites.</title>
        <authorList>
            <person name="Pombert J.-F."/>
            <person name="Selman M."/>
            <person name="Burki F."/>
            <person name="Bardell F.T."/>
            <person name="Farinelli L."/>
            <person name="Solter L.F."/>
            <person name="Whitman D.W."/>
            <person name="Weiss L.M."/>
            <person name="Corradi N."/>
            <person name="Keeling P.J."/>
        </authorList>
    </citation>
    <scope>NUCLEOTIDE SEQUENCE [LARGE SCALE GENOMIC DNA]</scope>
    <source>
        <strain evidence="3 4">ATCC 50506</strain>
    </source>
</reference>
<dbReference type="Proteomes" id="UP000002313">
    <property type="component" value="Chromosome VII"/>
</dbReference>
<feature type="coiled-coil region" evidence="1">
    <location>
        <begin position="72"/>
        <end position="114"/>
    </location>
</feature>
<organism evidence="3 4">
    <name type="scientific">Encephalitozoon intestinalis (strain ATCC 50506)</name>
    <name type="common">Microsporidian parasite</name>
    <name type="synonym">Septata intestinalis</name>
    <dbReference type="NCBI Taxonomy" id="876142"/>
    <lineage>
        <taxon>Eukaryota</taxon>
        <taxon>Fungi</taxon>
        <taxon>Fungi incertae sedis</taxon>
        <taxon>Microsporidia</taxon>
        <taxon>Unikaryonidae</taxon>
        <taxon>Encephalitozoon</taxon>
    </lineage>
</organism>
<dbReference type="HOGENOM" id="CLU_1586465_0_0_1"/>
<evidence type="ECO:0000256" key="1">
    <source>
        <dbReference type="SAM" id="Coils"/>
    </source>
</evidence>
<proteinExistence type="predicted"/>
<evidence type="ECO:0000256" key="2">
    <source>
        <dbReference type="SAM" id="MobiDB-lite"/>
    </source>
</evidence>
<keyword evidence="1" id="KW-0175">Coiled coil</keyword>
<evidence type="ECO:0000313" key="3">
    <source>
        <dbReference type="EMBL" id="ADM11936.1"/>
    </source>
</evidence>
<dbReference type="VEuPathDB" id="MicrosporidiaDB:Eint_071770"/>
<reference evidence="3 4" key="1">
    <citation type="journal article" date="2010" name="Nat. Commun.">
        <title>The complete sequence of the smallest known nuclear genome from the microsporidian Encephalitozoon intestinalis.</title>
        <authorList>
            <person name="Corradi N."/>
            <person name="Pombert J.-F."/>
            <person name="Farinelli L."/>
            <person name="Didier E.S."/>
            <person name="Keeling P.J."/>
        </authorList>
    </citation>
    <scope>NUCLEOTIDE SEQUENCE [LARGE SCALE GENOMIC DNA]</scope>
    <source>
        <strain evidence="3 4">ATCC 50506</strain>
    </source>
</reference>
<name>E0S8A1_ENCIT</name>
<accession>E0S8A1</accession>
<dbReference type="AlphaFoldDB" id="E0S8A1"/>
<dbReference type="EMBL" id="CP001948">
    <property type="protein sequence ID" value="ADM11936.1"/>
    <property type="molecule type" value="Genomic_DNA"/>
</dbReference>
<dbReference type="GeneID" id="9698119"/>